<name>A0A9P0QVQ0_9ASCO</name>
<evidence type="ECO:0000256" key="4">
    <source>
        <dbReference type="ARBA" id="ARBA00036058"/>
    </source>
</evidence>
<dbReference type="GO" id="GO:0018890">
    <property type="term" value="P:cyanamide metabolic process"/>
    <property type="evidence" value="ECO:0007669"/>
    <property type="project" value="UniProtKB-ARBA"/>
</dbReference>
<evidence type="ECO:0000256" key="3">
    <source>
        <dbReference type="ARBA" id="ARBA00022833"/>
    </source>
</evidence>
<comment type="caution">
    <text evidence="9">The sequence shown here is derived from an EMBL/GenBank/DDBJ whole genome shotgun (WGS) entry which is preliminary data.</text>
</comment>
<evidence type="ECO:0000256" key="5">
    <source>
        <dbReference type="ARBA" id="ARBA00039139"/>
    </source>
</evidence>
<protein>
    <recommendedName>
        <fullName evidence="5">cyanamide hydratase</fullName>
        <ecNumber evidence="5">4.2.1.69</ecNumber>
    </recommendedName>
</protein>
<keyword evidence="10" id="KW-1185">Reference proteome</keyword>
<comment type="similarity">
    <text evidence="7">Belongs to the cyanamide dehydrase family.</text>
</comment>
<dbReference type="PANTHER" id="PTHR35569">
    <property type="entry name" value="CYANAMIDE HYDRATASE DDI2-RELATED"/>
    <property type="match status" value="1"/>
</dbReference>
<evidence type="ECO:0000256" key="1">
    <source>
        <dbReference type="ARBA" id="ARBA00001947"/>
    </source>
</evidence>
<evidence type="ECO:0000256" key="7">
    <source>
        <dbReference type="ARBA" id="ARBA00061079"/>
    </source>
</evidence>
<dbReference type="FunFam" id="1.10.3210.10:FF:000027">
    <property type="entry name" value="Urea hydro-lyase/cyanamide hydratase"/>
    <property type="match status" value="1"/>
</dbReference>
<dbReference type="PROSITE" id="PS51831">
    <property type="entry name" value="HD"/>
    <property type="match status" value="1"/>
</dbReference>
<dbReference type="AlphaFoldDB" id="A0A9P0QVQ0"/>
<comment type="cofactor">
    <cofactor evidence="1">
        <name>Zn(2+)</name>
        <dbReference type="ChEBI" id="CHEBI:29105"/>
    </cofactor>
</comment>
<keyword evidence="3" id="KW-0862">Zinc</keyword>
<proteinExistence type="inferred from homology"/>
<gene>
    <name evidence="9" type="ORF">CLIB1423_27S01134</name>
</gene>
<feature type="domain" description="HD" evidence="8">
    <location>
        <begin position="52"/>
        <end position="162"/>
    </location>
</feature>
<dbReference type="EC" id="4.2.1.69" evidence="5"/>
<sequence>MSTYGFIQVPRDLKAAIPAVNAPTDQQLADLPSSELATFVLSYAMEELPQKVLNHSLRVFQYSAAIIKDQFPDWDLDLEVVFVTALLHDIGTTAKNMKATKLSFEFYGGLISRDLILKHSNGNQDYAEAVAEAIIRHQNLGDIGYITSLGLIIQISTILDNVGKNSEYINPKTLARVNEKYSREGWLGCFADAIDNENKQKPWGHTSQLGVPNFRDDVMANKLNYKI</sequence>
<evidence type="ECO:0000313" key="10">
    <source>
        <dbReference type="Proteomes" id="UP000837801"/>
    </source>
</evidence>
<reference evidence="9" key="1">
    <citation type="submission" date="2022-03" db="EMBL/GenBank/DDBJ databases">
        <authorList>
            <person name="Legras J.-L."/>
            <person name="Devillers H."/>
            <person name="Grondin C."/>
        </authorList>
    </citation>
    <scope>NUCLEOTIDE SEQUENCE</scope>
    <source>
        <strain evidence="9">CLIB 1423</strain>
    </source>
</reference>
<dbReference type="Pfam" id="PF01966">
    <property type="entry name" value="HD"/>
    <property type="match status" value="1"/>
</dbReference>
<dbReference type="SMART" id="SM00471">
    <property type="entry name" value="HDc"/>
    <property type="match status" value="1"/>
</dbReference>
<dbReference type="InterPro" id="IPR003607">
    <property type="entry name" value="HD/PDEase_dom"/>
</dbReference>
<dbReference type="GO" id="GO:0018820">
    <property type="term" value="F:cyanamide hydratase activity"/>
    <property type="evidence" value="ECO:0007669"/>
    <property type="project" value="UniProtKB-EC"/>
</dbReference>
<evidence type="ECO:0000313" key="9">
    <source>
        <dbReference type="EMBL" id="CAH2355506.1"/>
    </source>
</evidence>
<dbReference type="CDD" id="cd00077">
    <property type="entry name" value="HDc"/>
    <property type="match status" value="1"/>
</dbReference>
<comment type="subunit">
    <text evidence="2">Homohexamer.</text>
</comment>
<evidence type="ECO:0000259" key="8">
    <source>
        <dbReference type="PROSITE" id="PS51831"/>
    </source>
</evidence>
<accession>A0A9P0QVQ0</accession>
<dbReference type="InterPro" id="IPR017771">
    <property type="entry name" value="Cyanamide_hydratase_HD"/>
</dbReference>
<organism evidence="9 10">
    <name type="scientific">[Candida] railenensis</name>
    <dbReference type="NCBI Taxonomy" id="45579"/>
    <lineage>
        <taxon>Eukaryota</taxon>
        <taxon>Fungi</taxon>
        <taxon>Dikarya</taxon>
        <taxon>Ascomycota</taxon>
        <taxon>Saccharomycotina</taxon>
        <taxon>Pichiomycetes</taxon>
        <taxon>Debaryomycetaceae</taxon>
        <taxon>Kurtzmaniella</taxon>
    </lineage>
</organism>
<dbReference type="NCBIfam" id="TIGR03401">
    <property type="entry name" value="cyanamide_fam"/>
    <property type="match status" value="1"/>
</dbReference>
<evidence type="ECO:0000256" key="2">
    <source>
        <dbReference type="ARBA" id="ARBA00011643"/>
    </source>
</evidence>
<dbReference type="SUPFAM" id="SSF109604">
    <property type="entry name" value="HD-domain/PDEase-like"/>
    <property type="match status" value="1"/>
</dbReference>
<comment type="catalytic activity">
    <reaction evidence="4">
        <text>urea = cyanamide + H2O</text>
        <dbReference type="Rhea" id="RHEA:23056"/>
        <dbReference type="ChEBI" id="CHEBI:15377"/>
        <dbReference type="ChEBI" id="CHEBI:16199"/>
        <dbReference type="ChEBI" id="CHEBI:16698"/>
        <dbReference type="EC" id="4.2.1.69"/>
    </reaction>
</comment>
<dbReference type="EMBL" id="CAKXYY010000027">
    <property type="protein sequence ID" value="CAH2355506.1"/>
    <property type="molecule type" value="Genomic_DNA"/>
</dbReference>
<dbReference type="OrthoDB" id="10033309at2759"/>
<dbReference type="InterPro" id="IPR006674">
    <property type="entry name" value="HD_domain"/>
</dbReference>
<dbReference type="Gene3D" id="1.10.3210.10">
    <property type="entry name" value="Hypothetical protein af1432"/>
    <property type="match status" value="1"/>
</dbReference>
<dbReference type="Proteomes" id="UP000837801">
    <property type="component" value="Unassembled WGS sequence"/>
</dbReference>
<evidence type="ECO:0000256" key="6">
    <source>
        <dbReference type="ARBA" id="ARBA00056826"/>
    </source>
</evidence>
<comment type="function">
    <text evidence="6">Cyanamide hydratase involved in the detoxification and/or utilization of cyanamide, a toxic nitrile compound distributed widely in the environment.</text>
</comment>
<dbReference type="PANTHER" id="PTHR35569:SF1">
    <property type="entry name" value="CYANAMIDE HYDRATASE DDI2-RELATED"/>
    <property type="match status" value="1"/>
</dbReference>